<dbReference type="Gene3D" id="1.10.3470.10">
    <property type="entry name" value="ABC transporter involved in vitamin B12 uptake, BtuC"/>
    <property type="match status" value="1"/>
</dbReference>
<proteinExistence type="inferred from homology"/>
<dbReference type="CDD" id="cd06550">
    <property type="entry name" value="TM_ABC_iron-siderophores_like"/>
    <property type="match status" value="1"/>
</dbReference>
<keyword evidence="9" id="KW-1185">Reference proteome</keyword>
<evidence type="ECO:0000256" key="1">
    <source>
        <dbReference type="ARBA" id="ARBA00004651"/>
    </source>
</evidence>
<name>A0A1G8XK66_9MICC</name>
<dbReference type="EMBL" id="FNEI01000019">
    <property type="protein sequence ID" value="SDJ90863.1"/>
    <property type="molecule type" value="Genomic_DNA"/>
</dbReference>
<dbReference type="GO" id="GO:0022857">
    <property type="term" value="F:transmembrane transporter activity"/>
    <property type="evidence" value="ECO:0007669"/>
    <property type="project" value="InterPro"/>
</dbReference>
<dbReference type="RefSeq" id="WP_074591273.1">
    <property type="nucleotide sequence ID" value="NZ_FNEI01000019.1"/>
</dbReference>
<evidence type="ECO:0000256" key="5">
    <source>
        <dbReference type="ARBA" id="ARBA00022692"/>
    </source>
</evidence>
<reference evidence="9" key="1">
    <citation type="submission" date="2016-10" db="EMBL/GenBank/DDBJ databases">
        <authorList>
            <person name="Varghese N."/>
            <person name="Submissions S."/>
        </authorList>
    </citation>
    <scope>NUCLEOTIDE SEQUENCE [LARGE SCALE GENOMIC DNA]</scope>
    <source>
        <strain evidence="9">CGMCC 1.10783</strain>
    </source>
</reference>
<comment type="similarity">
    <text evidence="2">Belongs to the binding-protein-dependent transport system permease family. FecCD subfamily.</text>
</comment>
<dbReference type="FunFam" id="1.10.3470.10:FF:000001">
    <property type="entry name" value="Vitamin B12 ABC transporter permease BtuC"/>
    <property type="match status" value="1"/>
</dbReference>
<protein>
    <submittedName>
        <fullName evidence="8">Iron complex transport system permease protein</fullName>
    </submittedName>
</protein>
<dbReference type="STRING" id="1045773.SAMN05216555_11942"/>
<dbReference type="PANTHER" id="PTHR30472:SF1">
    <property type="entry name" value="FE(3+) DICITRATE TRANSPORT SYSTEM PERMEASE PROTEIN FECC-RELATED"/>
    <property type="match status" value="1"/>
</dbReference>
<sequence length="347" mass="35152">MATVAHPRAPLREDRRRRVPARGLLLAGALLALALLASVLIGGLESSLSDVWHAVMTPNGSVADVAIRELRWPRTVNGLVVGACLGIAGCLTQAHTRNPIADPGLLGIYAGAALAVVSGALVGGAALQAAPAQAVLAFIGALLACALVFAVGSASRHGVTTVTLVLAGAAVTALAGGLVSMIVLSNDSALDTLRFWQLGSIAVRGGMVPAMLPFLLAGLLLAAVNVPSLNALALGEETAASLGVDLRRSRTVGIAAIAVLAAVAVTLAGPIAFAGLLVPHLARWLVGLDYRWQLPSSAVLGAAVLLLADTAGRVVARPGELPVGVLLAVMGAPFFIYLARRRKLVSL</sequence>
<accession>A0A1G8XK66</accession>
<dbReference type="GO" id="GO:0005886">
    <property type="term" value="C:plasma membrane"/>
    <property type="evidence" value="ECO:0007669"/>
    <property type="project" value="UniProtKB-SubCell"/>
</dbReference>
<dbReference type="InterPro" id="IPR037294">
    <property type="entry name" value="ABC_BtuC-like"/>
</dbReference>
<comment type="subcellular location">
    <subcellularLocation>
        <location evidence="1">Cell membrane</location>
        <topology evidence="1">Multi-pass membrane protein</topology>
    </subcellularLocation>
</comment>
<keyword evidence="3" id="KW-0813">Transport</keyword>
<dbReference type="Pfam" id="PF01032">
    <property type="entry name" value="FecCD"/>
    <property type="match status" value="1"/>
</dbReference>
<keyword evidence="7" id="KW-0472">Membrane</keyword>
<keyword evidence="4" id="KW-1003">Cell membrane</keyword>
<keyword evidence="5" id="KW-0812">Transmembrane</keyword>
<keyword evidence="6" id="KW-1133">Transmembrane helix</keyword>
<evidence type="ECO:0000256" key="7">
    <source>
        <dbReference type="ARBA" id="ARBA00023136"/>
    </source>
</evidence>
<evidence type="ECO:0000256" key="2">
    <source>
        <dbReference type="ARBA" id="ARBA00007935"/>
    </source>
</evidence>
<dbReference type="AlphaFoldDB" id="A0A1G8XK66"/>
<dbReference type="Proteomes" id="UP000182130">
    <property type="component" value="Unassembled WGS sequence"/>
</dbReference>
<evidence type="ECO:0000256" key="3">
    <source>
        <dbReference type="ARBA" id="ARBA00022448"/>
    </source>
</evidence>
<dbReference type="PANTHER" id="PTHR30472">
    <property type="entry name" value="FERRIC ENTEROBACTIN TRANSPORT SYSTEM PERMEASE PROTEIN"/>
    <property type="match status" value="1"/>
</dbReference>
<evidence type="ECO:0000313" key="9">
    <source>
        <dbReference type="Proteomes" id="UP000182130"/>
    </source>
</evidence>
<gene>
    <name evidence="8" type="ORF">SAMN05216555_11942</name>
</gene>
<evidence type="ECO:0000313" key="8">
    <source>
        <dbReference type="EMBL" id="SDJ90863.1"/>
    </source>
</evidence>
<organism evidence="8 9">
    <name type="scientific">Arthrobacter cupressi</name>
    <dbReference type="NCBI Taxonomy" id="1045773"/>
    <lineage>
        <taxon>Bacteria</taxon>
        <taxon>Bacillati</taxon>
        <taxon>Actinomycetota</taxon>
        <taxon>Actinomycetes</taxon>
        <taxon>Micrococcales</taxon>
        <taxon>Micrococcaceae</taxon>
        <taxon>Arthrobacter</taxon>
    </lineage>
</organism>
<evidence type="ECO:0000256" key="4">
    <source>
        <dbReference type="ARBA" id="ARBA00022475"/>
    </source>
</evidence>
<dbReference type="OrthoDB" id="9782305at2"/>
<dbReference type="GO" id="GO:0033214">
    <property type="term" value="P:siderophore-iron import into cell"/>
    <property type="evidence" value="ECO:0007669"/>
    <property type="project" value="TreeGrafter"/>
</dbReference>
<dbReference type="InterPro" id="IPR000522">
    <property type="entry name" value="ABC_transptr_permease_BtuC"/>
</dbReference>
<evidence type="ECO:0000256" key="6">
    <source>
        <dbReference type="ARBA" id="ARBA00022989"/>
    </source>
</evidence>
<dbReference type="SUPFAM" id="SSF81345">
    <property type="entry name" value="ABC transporter involved in vitamin B12 uptake, BtuC"/>
    <property type="match status" value="1"/>
</dbReference>